<dbReference type="Proteomes" id="UP000285123">
    <property type="component" value="Unassembled WGS sequence"/>
</dbReference>
<dbReference type="GO" id="GO:0071949">
    <property type="term" value="F:FAD binding"/>
    <property type="evidence" value="ECO:0007669"/>
    <property type="project" value="InterPro"/>
</dbReference>
<organism evidence="3 4">
    <name type="scientific">Salinisphaera orenii YIM 95161</name>
    <dbReference type="NCBI Taxonomy" id="1051139"/>
    <lineage>
        <taxon>Bacteria</taxon>
        <taxon>Pseudomonadati</taxon>
        <taxon>Pseudomonadota</taxon>
        <taxon>Gammaproteobacteria</taxon>
        <taxon>Salinisphaerales</taxon>
        <taxon>Salinisphaeraceae</taxon>
        <taxon>Salinisphaera</taxon>
    </lineage>
</organism>
<protein>
    <recommendedName>
        <fullName evidence="2">FAD-binding PCMH-type domain-containing protein</fullName>
    </recommendedName>
</protein>
<dbReference type="InterPro" id="IPR036318">
    <property type="entry name" value="FAD-bd_PCMH-like_sf"/>
</dbReference>
<dbReference type="PANTHER" id="PTHR42659:SF1">
    <property type="entry name" value="OXIDOREDUCTASE"/>
    <property type="match status" value="1"/>
</dbReference>
<dbReference type="Gene3D" id="3.30.43.10">
    <property type="entry name" value="Uridine Diphospho-n-acetylenolpyruvylglucosamine Reductase, domain 2"/>
    <property type="match status" value="1"/>
</dbReference>
<dbReference type="Gene3D" id="3.30.390.50">
    <property type="entry name" value="CO dehydrogenase flavoprotein, C-terminal domain"/>
    <property type="match status" value="1"/>
</dbReference>
<proteinExistence type="predicted"/>
<dbReference type="Pfam" id="PF03450">
    <property type="entry name" value="CO_deh_flav_C"/>
    <property type="match status" value="1"/>
</dbReference>
<keyword evidence="1" id="KW-0274">FAD</keyword>
<dbReference type="Gene3D" id="3.30.465.10">
    <property type="match status" value="2"/>
</dbReference>
<dbReference type="RefSeq" id="WP_123591857.1">
    <property type="nucleotide sequence ID" value="NZ_AYKF01000102.1"/>
</dbReference>
<evidence type="ECO:0000256" key="1">
    <source>
        <dbReference type="ARBA" id="ARBA00022827"/>
    </source>
</evidence>
<reference evidence="3 4" key="1">
    <citation type="submission" date="2013-10" db="EMBL/GenBank/DDBJ databases">
        <title>Salinisphaera halophila YIM 95161 Genome Sequencing.</title>
        <authorList>
            <person name="Lai Q."/>
            <person name="Li C."/>
            <person name="Shao Z."/>
        </authorList>
    </citation>
    <scope>NUCLEOTIDE SEQUENCE [LARGE SCALE GENOMIC DNA]</scope>
    <source>
        <strain evidence="3 4">YIM 95161</strain>
    </source>
</reference>
<dbReference type="EMBL" id="AYKF01000102">
    <property type="protein sequence ID" value="ROO26345.1"/>
    <property type="molecule type" value="Genomic_DNA"/>
</dbReference>
<dbReference type="GO" id="GO:0016491">
    <property type="term" value="F:oxidoreductase activity"/>
    <property type="evidence" value="ECO:0007669"/>
    <property type="project" value="InterPro"/>
</dbReference>
<accession>A0A423PL69</accession>
<name>A0A423PL69_9GAMM</name>
<sequence length="333" mass="35535">MRTFDYKRAEDAHSAVNAHSGQAAAYLAGGTTLIDLVKLDVMQPERLVDINRLAYDAIEAVPEGGLKIGAMVRNTALAEDDRVRRDYTVLSEALLQGASRQLRNRATTAGNVMQRVRCSYFRDGVSPCNKRVPGSGCSAIDGHNREVFAVLGTSEHCIAAHPSDMCVAMAAIGATVHVTGPSGDRTVDFLDFHKLPGDTPHIEHELGEDELITHVSLDAPIDGSGSTYIKLRDRSSYQFALASCAAVVVLDGDRITAARLALGGVGTKPWRAADAEAALVGQPATRETFKQAAATAMQSATPYKHNAFKIPLARKAIVRALTDAAARARGETT</sequence>
<dbReference type="PANTHER" id="PTHR42659">
    <property type="entry name" value="XANTHINE DEHYDROGENASE SUBUNIT C-RELATED"/>
    <property type="match status" value="1"/>
</dbReference>
<gene>
    <name evidence="3" type="ORF">SAHL_13105</name>
</gene>
<dbReference type="OrthoDB" id="9814706at2"/>
<evidence type="ECO:0000313" key="3">
    <source>
        <dbReference type="EMBL" id="ROO26345.1"/>
    </source>
</evidence>
<comment type="caution">
    <text evidence="3">The sequence shown here is derived from an EMBL/GenBank/DDBJ whole genome shotgun (WGS) entry which is preliminary data.</text>
</comment>
<dbReference type="InterPro" id="IPR016169">
    <property type="entry name" value="FAD-bd_PCMH_sub2"/>
</dbReference>
<dbReference type="PROSITE" id="PS51387">
    <property type="entry name" value="FAD_PCMH"/>
    <property type="match status" value="1"/>
</dbReference>
<dbReference type="InterPro" id="IPR002346">
    <property type="entry name" value="Mopterin_DH_FAD-bd"/>
</dbReference>
<dbReference type="AlphaFoldDB" id="A0A423PL69"/>
<evidence type="ECO:0000313" key="4">
    <source>
        <dbReference type="Proteomes" id="UP000285123"/>
    </source>
</evidence>
<dbReference type="InterPro" id="IPR005107">
    <property type="entry name" value="CO_DH_flav_C"/>
</dbReference>
<evidence type="ECO:0000259" key="2">
    <source>
        <dbReference type="PROSITE" id="PS51387"/>
    </source>
</evidence>
<dbReference type="InterPro" id="IPR016167">
    <property type="entry name" value="FAD-bd_PCMH_sub1"/>
</dbReference>
<dbReference type="SMART" id="SM01092">
    <property type="entry name" value="CO_deh_flav_C"/>
    <property type="match status" value="1"/>
</dbReference>
<feature type="domain" description="FAD-binding PCMH-type" evidence="2">
    <location>
        <begin position="1"/>
        <end position="222"/>
    </location>
</feature>
<dbReference type="SUPFAM" id="SSF56176">
    <property type="entry name" value="FAD-binding/transporter-associated domain-like"/>
    <property type="match status" value="1"/>
</dbReference>
<dbReference type="InterPro" id="IPR016166">
    <property type="entry name" value="FAD-bd_PCMH"/>
</dbReference>
<keyword evidence="1" id="KW-0285">Flavoprotein</keyword>
<dbReference type="InterPro" id="IPR051312">
    <property type="entry name" value="Diverse_Substr_Oxidored"/>
</dbReference>
<dbReference type="Pfam" id="PF00941">
    <property type="entry name" value="FAD_binding_5"/>
    <property type="match status" value="1"/>
</dbReference>
<dbReference type="InterPro" id="IPR036683">
    <property type="entry name" value="CO_DH_flav_C_dom_sf"/>
</dbReference>
<dbReference type="SUPFAM" id="SSF55447">
    <property type="entry name" value="CO dehydrogenase flavoprotein C-terminal domain-like"/>
    <property type="match status" value="1"/>
</dbReference>